<dbReference type="AlphaFoldDB" id="T1I5T9"/>
<evidence type="ECO:0008006" key="5">
    <source>
        <dbReference type="Google" id="ProtNLM"/>
    </source>
</evidence>
<dbReference type="VEuPathDB" id="VectorBase:RPRC011658"/>
<evidence type="ECO:0000313" key="3">
    <source>
        <dbReference type="EnsemblMetazoa" id="RPRC011658-PA"/>
    </source>
</evidence>
<feature type="compositionally biased region" description="Polar residues" evidence="2">
    <location>
        <begin position="30"/>
        <end position="44"/>
    </location>
</feature>
<keyword evidence="1" id="KW-0175">Coiled coil</keyword>
<proteinExistence type="predicted"/>
<dbReference type="InParanoid" id="T1I5T9"/>
<keyword evidence="4" id="KW-1185">Reference proteome</keyword>
<accession>T1I5T9</accession>
<dbReference type="OMA" id="XTELETT"/>
<dbReference type="HOGENOM" id="CLU_967451_0_0_1"/>
<dbReference type="Proteomes" id="UP000015103">
    <property type="component" value="Unassembled WGS sequence"/>
</dbReference>
<organism evidence="3 4">
    <name type="scientific">Rhodnius prolixus</name>
    <name type="common">Triatomid bug</name>
    <dbReference type="NCBI Taxonomy" id="13249"/>
    <lineage>
        <taxon>Eukaryota</taxon>
        <taxon>Metazoa</taxon>
        <taxon>Ecdysozoa</taxon>
        <taxon>Arthropoda</taxon>
        <taxon>Hexapoda</taxon>
        <taxon>Insecta</taxon>
        <taxon>Pterygota</taxon>
        <taxon>Neoptera</taxon>
        <taxon>Paraneoptera</taxon>
        <taxon>Hemiptera</taxon>
        <taxon>Heteroptera</taxon>
        <taxon>Panheteroptera</taxon>
        <taxon>Cimicomorpha</taxon>
        <taxon>Reduviidae</taxon>
        <taxon>Triatominae</taxon>
        <taxon>Rhodnius</taxon>
    </lineage>
</organism>
<evidence type="ECO:0000256" key="1">
    <source>
        <dbReference type="SAM" id="Coils"/>
    </source>
</evidence>
<dbReference type="EMBL" id="ACPB03016008">
    <property type="status" value="NOT_ANNOTATED_CDS"/>
    <property type="molecule type" value="Genomic_DNA"/>
</dbReference>
<protein>
    <recommendedName>
        <fullName evidence="5">Endonuclease-reverse transcriptase</fullName>
    </recommendedName>
</protein>
<feature type="compositionally biased region" description="Basic and acidic residues" evidence="2">
    <location>
        <begin position="7"/>
        <end position="25"/>
    </location>
</feature>
<feature type="region of interest" description="Disordered" evidence="2">
    <location>
        <begin position="1"/>
        <end position="44"/>
    </location>
</feature>
<evidence type="ECO:0000256" key="2">
    <source>
        <dbReference type="SAM" id="MobiDB-lite"/>
    </source>
</evidence>
<evidence type="ECO:0000313" key="4">
    <source>
        <dbReference type="Proteomes" id="UP000015103"/>
    </source>
</evidence>
<feature type="coiled-coil region" evidence="1">
    <location>
        <begin position="78"/>
        <end position="126"/>
    </location>
</feature>
<reference evidence="3" key="1">
    <citation type="submission" date="2015-05" db="UniProtKB">
        <authorList>
            <consortium name="EnsemblMetazoa"/>
        </authorList>
    </citation>
    <scope>IDENTIFICATION</scope>
</reference>
<name>T1I5T9_RHOPR</name>
<dbReference type="EnsemblMetazoa" id="RPRC011658-RA">
    <property type="protein sequence ID" value="RPRC011658-PA"/>
    <property type="gene ID" value="RPRC011658"/>
</dbReference>
<sequence>MSNLLKVPDRKETETPTRQRTESFKRLRSSPGTQEETNTTKKSATVKNLTIGMERRDIGPLSLDELMKHFSLLIDSKNLAKKEDIDDLKLQMKEIKEENQKLKLEIAQLKEKVKFAERRVELVENLERKNTLIFRGIEEMKGTDSEIIKNFCHDILNVQLSDNEIEKLHKINIPNSNKSLLKVRFTNNRIVMNILKNTKKLKGTGFFIDRDYTWAVRNRRRKLFQYRKAILETDSSRKVMIRSDSLILDGKKYYWDEDEDDLKTEDGKTLRDVLPVPVSVLQLRQNNR</sequence>